<accession>A0A8J7FHT8</accession>
<dbReference type="InterPro" id="IPR000160">
    <property type="entry name" value="GGDEF_dom"/>
</dbReference>
<protein>
    <recommendedName>
        <fullName evidence="1">diguanylate cyclase</fullName>
        <ecNumber evidence="1">2.7.7.65</ecNumber>
    </recommendedName>
</protein>
<dbReference type="Proteomes" id="UP000604481">
    <property type="component" value="Unassembled WGS sequence"/>
</dbReference>
<dbReference type="Gene3D" id="3.30.70.270">
    <property type="match status" value="1"/>
</dbReference>
<comment type="caution">
    <text evidence="4">The sequence shown here is derived from an EMBL/GenBank/DDBJ whole genome shotgun (WGS) entry which is preliminary data.</text>
</comment>
<name>A0A8J7FHT8_9NEIS</name>
<dbReference type="RefSeq" id="WP_194114947.1">
    <property type="nucleotide sequence ID" value="NZ_JADFUA010000001.1"/>
</dbReference>
<proteinExistence type="predicted"/>
<dbReference type="GO" id="GO:1902201">
    <property type="term" value="P:negative regulation of bacterial-type flagellum-dependent cell motility"/>
    <property type="evidence" value="ECO:0007669"/>
    <property type="project" value="TreeGrafter"/>
</dbReference>
<dbReference type="PANTHER" id="PTHR45138">
    <property type="entry name" value="REGULATORY COMPONENTS OF SENSORY TRANSDUCTION SYSTEM"/>
    <property type="match status" value="1"/>
</dbReference>
<dbReference type="InterPro" id="IPR029787">
    <property type="entry name" value="Nucleotide_cyclase"/>
</dbReference>
<evidence type="ECO:0000313" key="5">
    <source>
        <dbReference type="Proteomes" id="UP000604481"/>
    </source>
</evidence>
<dbReference type="GO" id="GO:0052621">
    <property type="term" value="F:diguanylate cyclase activity"/>
    <property type="evidence" value="ECO:0007669"/>
    <property type="project" value="UniProtKB-EC"/>
</dbReference>
<dbReference type="InterPro" id="IPR043128">
    <property type="entry name" value="Rev_trsase/Diguanyl_cyclase"/>
</dbReference>
<dbReference type="CDD" id="cd01949">
    <property type="entry name" value="GGDEF"/>
    <property type="match status" value="1"/>
</dbReference>
<dbReference type="SMART" id="SM00267">
    <property type="entry name" value="GGDEF"/>
    <property type="match status" value="1"/>
</dbReference>
<dbReference type="PROSITE" id="PS50887">
    <property type="entry name" value="GGDEF"/>
    <property type="match status" value="1"/>
</dbReference>
<dbReference type="AlphaFoldDB" id="A0A8J7FHT8"/>
<dbReference type="EC" id="2.7.7.65" evidence="1"/>
<sequence length="200" mass="22273">MPLFSILLALLVLAIIFLWLKLRDARHELAKERVRDPLTALLNRQEFLELAQREVNRSQRAQRPISMLLMDIDRLRDINRQFGQSGGDLALQYVASQIRLSIRDFDLAGRYAGEELALLLPDTSLGGAAIVAERIRKRVAESGCMVGTHPAPVSVSIAACEITEETMTLEDLLLAAEATLEHAHKKGDNLVMLYGEQADT</sequence>
<dbReference type="Pfam" id="PF00990">
    <property type="entry name" value="GGDEF"/>
    <property type="match status" value="1"/>
</dbReference>
<dbReference type="SUPFAM" id="SSF55073">
    <property type="entry name" value="Nucleotide cyclase"/>
    <property type="match status" value="1"/>
</dbReference>
<evidence type="ECO:0000313" key="4">
    <source>
        <dbReference type="EMBL" id="MBE9608460.1"/>
    </source>
</evidence>
<comment type="catalytic activity">
    <reaction evidence="2">
        <text>2 GTP = 3',3'-c-di-GMP + 2 diphosphate</text>
        <dbReference type="Rhea" id="RHEA:24898"/>
        <dbReference type="ChEBI" id="CHEBI:33019"/>
        <dbReference type="ChEBI" id="CHEBI:37565"/>
        <dbReference type="ChEBI" id="CHEBI:58805"/>
        <dbReference type="EC" id="2.7.7.65"/>
    </reaction>
</comment>
<dbReference type="InterPro" id="IPR050469">
    <property type="entry name" value="Diguanylate_Cyclase"/>
</dbReference>
<dbReference type="GO" id="GO:0005886">
    <property type="term" value="C:plasma membrane"/>
    <property type="evidence" value="ECO:0007669"/>
    <property type="project" value="TreeGrafter"/>
</dbReference>
<evidence type="ECO:0000256" key="2">
    <source>
        <dbReference type="ARBA" id="ARBA00034247"/>
    </source>
</evidence>
<evidence type="ECO:0000256" key="1">
    <source>
        <dbReference type="ARBA" id="ARBA00012528"/>
    </source>
</evidence>
<evidence type="ECO:0000259" key="3">
    <source>
        <dbReference type="PROSITE" id="PS50887"/>
    </source>
</evidence>
<dbReference type="EMBL" id="JADFUA010000001">
    <property type="protein sequence ID" value="MBE9608460.1"/>
    <property type="molecule type" value="Genomic_DNA"/>
</dbReference>
<reference evidence="4 5" key="1">
    <citation type="submission" date="2020-10" db="EMBL/GenBank/DDBJ databases">
        <title>The genome sequence of Chitinilyticum litopenaei 4Y14.</title>
        <authorList>
            <person name="Liu Y."/>
        </authorList>
    </citation>
    <scope>NUCLEOTIDE SEQUENCE [LARGE SCALE GENOMIC DNA]</scope>
    <source>
        <strain evidence="4 5">4Y14</strain>
    </source>
</reference>
<dbReference type="NCBIfam" id="TIGR00254">
    <property type="entry name" value="GGDEF"/>
    <property type="match status" value="1"/>
</dbReference>
<dbReference type="PANTHER" id="PTHR45138:SF9">
    <property type="entry name" value="DIGUANYLATE CYCLASE DGCM-RELATED"/>
    <property type="match status" value="1"/>
</dbReference>
<dbReference type="GO" id="GO:0043709">
    <property type="term" value="P:cell adhesion involved in single-species biofilm formation"/>
    <property type="evidence" value="ECO:0007669"/>
    <property type="project" value="TreeGrafter"/>
</dbReference>
<feature type="domain" description="GGDEF" evidence="3">
    <location>
        <begin position="63"/>
        <end position="196"/>
    </location>
</feature>
<organism evidence="4 5">
    <name type="scientific">Chitinilyticum piscinae</name>
    <dbReference type="NCBI Taxonomy" id="2866724"/>
    <lineage>
        <taxon>Bacteria</taxon>
        <taxon>Pseudomonadati</taxon>
        <taxon>Pseudomonadota</taxon>
        <taxon>Betaproteobacteria</taxon>
        <taxon>Neisseriales</taxon>
        <taxon>Chitinibacteraceae</taxon>
        <taxon>Chitinilyticum</taxon>
    </lineage>
</organism>
<keyword evidence="5" id="KW-1185">Reference proteome</keyword>
<gene>
    <name evidence="4" type="ORF">INR99_03780</name>
</gene>